<evidence type="ECO:0000313" key="6">
    <source>
        <dbReference type="Proteomes" id="UP000663090"/>
    </source>
</evidence>
<dbReference type="RefSeq" id="WP_206712758.1">
    <property type="nucleotide sequence ID" value="NZ_CP071091.1"/>
</dbReference>
<dbReference type="InterPro" id="IPR013783">
    <property type="entry name" value="Ig-like_fold"/>
</dbReference>
<proteinExistence type="predicted"/>
<keyword evidence="6" id="KW-1185">Reference proteome</keyword>
<evidence type="ECO:0000259" key="4">
    <source>
        <dbReference type="Pfam" id="PF07995"/>
    </source>
</evidence>
<dbReference type="InterPro" id="IPR017756">
    <property type="entry name" value="TM_Gly-Cys-Arg_CS"/>
</dbReference>
<reference evidence="5 6" key="1">
    <citation type="submission" date="2021-02" db="EMBL/GenBank/DDBJ databases">
        <title>De Novo genome assembly of isolated myxobacteria.</title>
        <authorList>
            <person name="Stevens D.C."/>
        </authorList>
    </citation>
    <scope>NUCLEOTIDE SEQUENCE [LARGE SCALE GENOMIC DNA]</scope>
    <source>
        <strain evidence="5 6">SCHIC003</strain>
    </source>
</reference>
<dbReference type="PANTHER" id="PTHR19328">
    <property type="entry name" value="HEDGEHOG-INTERACTING PROTEIN"/>
    <property type="match status" value="1"/>
</dbReference>
<dbReference type="Pfam" id="PF17957">
    <property type="entry name" value="Big_7"/>
    <property type="match status" value="1"/>
</dbReference>
<dbReference type="SUPFAM" id="SSF49313">
    <property type="entry name" value="Cadherin-like"/>
    <property type="match status" value="1"/>
</dbReference>
<dbReference type="NCBIfam" id="TIGR03382">
    <property type="entry name" value="GC_trans_RRR"/>
    <property type="match status" value="1"/>
</dbReference>
<accession>A0ABX7MXD6</accession>
<dbReference type="InterPro" id="IPR011041">
    <property type="entry name" value="Quinoprot_gluc/sorb_DH_b-prop"/>
</dbReference>
<dbReference type="Gene3D" id="2.40.30.20">
    <property type="match status" value="1"/>
</dbReference>
<dbReference type="PANTHER" id="PTHR19328:SF75">
    <property type="entry name" value="ALDOSE SUGAR DEHYDROGENASE YLII"/>
    <property type="match status" value="1"/>
</dbReference>
<dbReference type="Gene3D" id="2.120.10.30">
    <property type="entry name" value="TolB, C-terminal domain"/>
    <property type="match status" value="1"/>
</dbReference>
<keyword evidence="3" id="KW-0732">Signal</keyword>
<organism evidence="5 6">
    <name type="scientific">Myxococcus landrumensis</name>
    <dbReference type="NCBI Taxonomy" id="2813577"/>
    <lineage>
        <taxon>Bacteria</taxon>
        <taxon>Pseudomonadati</taxon>
        <taxon>Myxococcota</taxon>
        <taxon>Myxococcia</taxon>
        <taxon>Myxococcales</taxon>
        <taxon>Cystobacterineae</taxon>
        <taxon>Myxococcaceae</taxon>
        <taxon>Myxococcus</taxon>
    </lineage>
</organism>
<gene>
    <name evidence="5" type="ORF">JY572_21490</name>
</gene>
<feature type="chain" id="PRO_5045855657" evidence="3">
    <location>
        <begin position="18"/>
        <end position="907"/>
    </location>
</feature>
<keyword evidence="2" id="KW-0812">Transmembrane</keyword>
<dbReference type="Pfam" id="PF05345">
    <property type="entry name" value="He_PIG"/>
    <property type="match status" value="1"/>
</dbReference>
<feature type="signal peptide" evidence="3">
    <location>
        <begin position="1"/>
        <end position="17"/>
    </location>
</feature>
<dbReference type="Pfam" id="PF07995">
    <property type="entry name" value="GSDH"/>
    <property type="match status" value="1"/>
</dbReference>
<evidence type="ECO:0000256" key="2">
    <source>
        <dbReference type="SAM" id="Phobius"/>
    </source>
</evidence>
<dbReference type="Gene3D" id="2.60.40.10">
    <property type="entry name" value="Immunoglobulins"/>
    <property type="match status" value="1"/>
</dbReference>
<name>A0ABX7MXD6_9BACT</name>
<evidence type="ECO:0000313" key="5">
    <source>
        <dbReference type="EMBL" id="QSQ10998.1"/>
    </source>
</evidence>
<feature type="transmembrane region" description="Helical" evidence="2">
    <location>
        <begin position="882"/>
        <end position="900"/>
    </location>
</feature>
<keyword evidence="2" id="KW-0472">Membrane</keyword>
<keyword evidence="2" id="KW-1133">Transmembrane helix</keyword>
<dbReference type="InterPro" id="IPR012938">
    <property type="entry name" value="Glc/Sorbosone_DH"/>
</dbReference>
<protein>
    <submittedName>
        <fullName evidence="5">PQQ-dependent sugar dehydrogenase</fullName>
    </submittedName>
</protein>
<dbReference type="SUPFAM" id="SSF50952">
    <property type="entry name" value="Soluble quinoprotein glucose dehydrogenase"/>
    <property type="match status" value="1"/>
</dbReference>
<evidence type="ECO:0000256" key="3">
    <source>
        <dbReference type="SAM" id="SignalP"/>
    </source>
</evidence>
<sequence>MRQLLTLLLLLAAPAWAAVPSGFTETVYTSNDLSQATGLAWAPDGSGRLFVTIKSGDVRVVATSNGLPRTTTPGGTTLVTSLFAREPVVETNSECGVIGIAFDPNYTVNRYVYIFVTVSASEQQIVRYTDLNGAGTARTVIVSGLPTRGENHDGGALGFGPDGKLYFAIGDLGNGTGVDADLTSLAAKVSRVNRDGSPVNDNPFNDGVGPNNERIWARGFRNPFTLTFQPSTGLLWVNVVGTNYEQAFVVKSGDHAGYNDYENNQPATNKYITPVIKYRTKGTDERTLIAGGAVRSGGVTTFTTTATHGFRKGEKLTLAGVTDASFNGDFYVASTPSATTFTVAQAGVADASSGGGSATTQRLGGCMNGGVFYDATLFPPEYRGNYFFGDYVDATFMRATLAADNTVATVDRWGDSFSSYVDAAVGPDGALYTIGVQGGHLRRIVPTPTGQRLVVSGLYPRVVEGGRATFTVRLAQAPSGPVVVDVYRAPGGSSDLRISGPATFTFTLDDWSVPRVVTLEALEDADAVQDTATFTVSSSGLTSESVLATTIEDNSAQLVLSSSNVNVPEGGTSTFTVALSRAPVRNVTVSVARTSGDADLTVQEGASLTLTPSNWNTPQTVTLAAAADADNADGVATFSVAATGLDSRTVTVAEVDMNDLAPDITSTALTTAVVGNPYRYDVEARARPAATYSLTASPPGMSIDGATGLISWTPTTEMTVDVAVRVANGVAPEAAQRFSITVKQDEPPVAKLTQPTAEARVSGASAEFYGDCEDDVGCTQAEFYVDGERRYVDERTDNHFHFGGEHNRWDTTDLAPGGHLVRFVVVDTRGNRAEAEVKVCVGTGDCTLVPPDAGTPDAGGGEPDAGKEPPLPFPSGGGCGCGAAPVGALAWGALAVLALVRRRRQPR</sequence>
<evidence type="ECO:0000256" key="1">
    <source>
        <dbReference type="SAM" id="MobiDB-lite"/>
    </source>
</evidence>
<dbReference type="InterPro" id="IPR015919">
    <property type="entry name" value="Cadherin-like_sf"/>
</dbReference>
<dbReference type="EMBL" id="CP071091">
    <property type="protein sequence ID" value="QSQ10998.1"/>
    <property type="molecule type" value="Genomic_DNA"/>
</dbReference>
<feature type="domain" description="Glucose/Sorbosone dehydrogenase" evidence="4">
    <location>
        <begin position="35"/>
        <end position="275"/>
    </location>
</feature>
<dbReference type="InterPro" id="IPR023366">
    <property type="entry name" value="ATP_synth_asu-like_sf"/>
</dbReference>
<dbReference type="Proteomes" id="UP000663090">
    <property type="component" value="Chromosome"/>
</dbReference>
<dbReference type="InterPro" id="IPR011042">
    <property type="entry name" value="6-blade_b-propeller_TolB-like"/>
</dbReference>
<feature type="region of interest" description="Disordered" evidence="1">
    <location>
        <begin position="850"/>
        <end position="877"/>
    </location>
</feature>